<keyword evidence="2" id="KW-1185">Reference proteome</keyword>
<organism evidence="1 2">
    <name type="scientific">Habropoda laboriosa</name>
    <dbReference type="NCBI Taxonomy" id="597456"/>
    <lineage>
        <taxon>Eukaryota</taxon>
        <taxon>Metazoa</taxon>
        <taxon>Ecdysozoa</taxon>
        <taxon>Arthropoda</taxon>
        <taxon>Hexapoda</taxon>
        <taxon>Insecta</taxon>
        <taxon>Pterygota</taxon>
        <taxon>Neoptera</taxon>
        <taxon>Endopterygota</taxon>
        <taxon>Hymenoptera</taxon>
        <taxon>Apocrita</taxon>
        <taxon>Aculeata</taxon>
        <taxon>Apoidea</taxon>
        <taxon>Anthophila</taxon>
        <taxon>Apidae</taxon>
        <taxon>Habropoda</taxon>
    </lineage>
</organism>
<reference evidence="1 2" key="1">
    <citation type="submission" date="2015-07" db="EMBL/GenBank/DDBJ databases">
        <title>The genome of Habropoda laboriosa.</title>
        <authorList>
            <person name="Pan H."/>
            <person name="Kapheim K."/>
        </authorList>
    </citation>
    <scope>NUCLEOTIDE SEQUENCE [LARGE SCALE GENOMIC DNA]</scope>
    <source>
        <strain evidence="1">0110345459</strain>
    </source>
</reference>
<protein>
    <submittedName>
        <fullName evidence="1">Uncharacterized protein</fullName>
    </submittedName>
</protein>
<name>A0A0L7R861_9HYME</name>
<evidence type="ECO:0000313" key="2">
    <source>
        <dbReference type="Proteomes" id="UP000053825"/>
    </source>
</evidence>
<dbReference type="STRING" id="597456.A0A0L7R861"/>
<evidence type="ECO:0000313" key="1">
    <source>
        <dbReference type="EMBL" id="KOC67072.1"/>
    </source>
</evidence>
<dbReference type="EMBL" id="KQ414633">
    <property type="protein sequence ID" value="KOC67072.1"/>
    <property type="molecule type" value="Genomic_DNA"/>
</dbReference>
<sequence length="53" mass="6449">MLLRLPAESKKVVIHIPYRVNNVKHTHTVYKIIPHYHEEKSDDVEEDEKYENY</sequence>
<accession>A0A0L7R861</accession>
<dbReference type="AlphaFoldDB" id="A0A0L7R861"/>
<dbReference type="Proteomes" id="UP000053825">
    <property type="component" value="Unassembled WGS sequence"/>
</dbReference>
<proteinExistence type="predicted"/>
<gene>
    <name evidence="1" type="ORF">WH47_11725</name>
</gene>